<organism evidence="3 4">
    <name type="scientific">Streptomyces qinglanensis</name>
    <dbReference type="NCBI Taxonomy" id="943816"/>
    <lineage>
        <taxon>Bacteria</taxon>
        <taxon>Bacillati</taxon>
        <taxon>Actinomycetota</taxon>
        <taxon>Actinomycetes</taxon>
        <taxon>Kitasatosporales</taxon>
        <taxon>Streptomycetaceae</taxon>
        <taxon>Streptomyces</taxon>
    </lineage>
</organism>
<gene>
    <name evidence="3" type="ORF">AN217_15300</name>
</gene>
<name>A0A1E7K4W4_9ACTN</name>
<evidence type="ECO:0000313" key="3">
    <source>
        <dbReference type="EMBL" id="OEU98960.1"/>
    </source>
</evidence>
<dbReference type="Proteomes" id="UP000175829">
    <property type="component" value="Unassembled WGS sequence"/>
</dbReference>
<feature type="domain" description="SHOCT" evidence="2">
    <location>
        <begin position="60"/>
        <end position="81"/>
    </location>
</feature>
<comment type="caution">
    <text evidence="3">The sequence shown here is derived from an EMBL/GenBank/DDBJ whole genome shotgun (WGS) entry which is preliminary data.</text>
</comment>
<evidence type="ECO:0000259" key="2">
    <source>
        <dbReference type="Pfam" id="PF09851"/>
    </source>
</evidence>
<dbReference type="InterPro" id="IPR018649">
    <property type="entry name" value="SHOCT"/>
</dbReference>
<evidence type="ECO:0000313" key="4">
    <source>
        <dbReference type="Proteomes" id="UP000175829"/>
    </source>
</evidence>
<reference evidence="3 4" key="1">
    <citation type="journal article" date="2016" name="Front. Microbiol.">
        <title>Comparative Genomics Analysis of Streptomyces Species Reveals Their Adaptation to the Marine Environment and Their Diversity at the Genomic Level.</title>
        <authorList>
            <person name="Tian X."/>
            <person name="Zhang Z."/>
            <person name="Yang T."/>
            <person name="Chen M."/>
            <person name="Li J."/>
            <person name="Chen F."/>
            <person name="Yang J."/>
            <person name="Li W."/>
            <person name="Zhang B."/>
            <person name="Zhang Z."/>
            <person name="Wu J."/>
            <person name="Zhang C."/>
            <person name="Long L."/>
            <person name="Xiao J."/>
        </authorList>
    </citation>
    <scope>NUCLEOTIDE SEQUENCE [LARGE SCALE GENOMIC DNA]</scope>
    <source>
        <strain evidence="3 4">SCSIO M10379</strain>
    </source>
</reference>
<keyword evidence="1" id="KW-0812">Transmembrane</keyword>
<accession>A0A1E7K4W4</accession>
<evidence type="ECO:0000256" key="1">
    <source>
        <dbReference type="SAM" id="Phobius"/>
    </source>
</evidence>
<feature type="transmembrane region" description="Helical" evidence="1">
    <location>
        <begin position="16"/>
        <end position="35"/>
    </location>
</feature>
<dbReference type="PATRIC" id="fig|943816.4.peg.2510"/>
<protein>
    <recommendedName>
        <fullName evidence="2">SHOCT domain-containing protein</fullName>
    </recommendedName>
</protein>
<dbReference type="EMBL" id="LJGV01000022">
    <property type="protein sequence ID" value="OEU98960.1"/>
    <property type="molecule type" value="Genomic_DNA"/>
</dbReference>
<keyword evidence="1" id="KW-0472">Membrane</keyword>
<keyword evidence="1" id="KW-1133">Transmembrane helix</keyword>
<sequence length="100" mass="11477">MQTLAHWHGAGGPGPWILFFPLIWAALVAACVLLLRRTVLRGRRGPWQRRQQAPHGTESPLELLDRRFAQGEIDEDEYWRRTSVLAESTRERHAERPGGI</sequence>
<dbReference type="RefSeq" id="WP_019355734.1">
    <property type="nucleotide sequence ID" value="NZ_LJGV01000022.1"/>
</dbReference>
<dbReference type="Pfam" id="PF09851">
    <property type="entry name" value="SHOCT"/>
    <property type="match status" value="1"/>
</dbReference>
<dbReference type="AlphaFoldDB" id="A0A1E7K4W4"/>
<proteinExistence type="predicted"/>